<dbReference type="Proteomes" id="UP000744980">
    <property type="component" value="Unassembled WGS sequence"/>
</dbReference>
<dbReference type="GO" id="GO:0003700">
    <property type="term" value="F:DNA-binding transcription factor activity"/>
    <property type="evidence" value="ECO:0007669"/>
    <property type="project" value="InterPro"/>
</dbReference>
<evidence type="ECO:0000313" key="6">
    <source>
        <dbReference type="Proteomes" id="UP000744980"/>
    </source>
</evidence>
<evidence type="ECO:0000256" key="2">
    <source>
        <dbReference type="ARBA" id="ARBA00023125"/>
    </source>
</evidence>
<keyword evidence="3" id="KW-0804">Transcription</keyword>
<keyword evidence="1" id="KW-0805">Transcription regulation</keyword>
<evidence type="ECO:0000313" key="5">
    <source>
        <dbReference type="EMBL" id="MBM3093568.1"/>
    </source>
</evidence>
<evidence type="ECO:0000256" key="1">
    <source>
        <dbReference type="ARBA" id="ARBA00023015"/>
    </source>
</evidence>
<dbReference type="SUPFAM" id="SSF46689">
    <property type="entry name" value="Homeodomain-like"/>
    <property type="match status" value="2"/>
</dbReference>
<protein>
    <submittedName>
        <fullName evidence="5">Helix-turn-helix domain-containing protein</fullName>
    </submittedName>
</protein>
<dbReference type="SMART" id="SM00342">
    <property type="entry name" value="HTH_ARAC"/>
    <property type="match status" value="1"/>
</dbReference>
<dbReference type="PROSITE" id="PS01124">
    <property type="entry name" value="HTH_ARAC_FAMILY_2"/>
    <property type="match status" value="1"/>
</dbReference>
<accession>A0AAW4FQH1</accession>
<feature type="domain" description="HTH araC/xylS-type" evidence="4">
    <location>
        <begin position="192"/>
        <end position="289"/>
    </location>
</feature>
<organism evidence="5 6">
    <name type="scientific">Ensifer canadensis</name>
    <dbReference type="NCBI Taxonomy" id="555315"/>
    <lineage>
        <taxon>Bacteria</taxon>
        <taxon>Pseudomonadati</taxon>
        <taxon>Pseudomonadota</taxon>
        <taxon>Alphaproteobacteria</taxon>
        <taxon>Hyphomicrobiales</taxon>
        <taxon>Rhizobiaceae</taxon>
        <taxon>Sinorhizobium/Ensifer group</taxon>
        <taxon>Ensifer</taxon>
    </lineage>
</organism>
<evidence type="ECO:0000256" key="3">
    <source>
        <dbReference type="ARBA" id="ARBA00023163"/>
    </source>
</evidence>
<sequence length="299" mass="33478">MNLESRPETASEVGALRRSILRVPPITLTRLSSDGCDLGPAVANRREEAFNIITQLSDFRLHRLWRGGTLVFEGGHRKGALAITDLREEWRCHHLSPFDNVRLQIPFSQMRAFATEQGRPDFTGLRCAPGTHDGVMLGLAQALLPAFERPQEASQLFLDQVSLAILTHLMQTYGGLYLPKERKGTLAAWQEKRALDFLSGHVDGQFSLSELAEACALSKSYFIKAFKVSFGCTPLRWLAEYRVTRAKELLLKNVPIAEIAISCGFADQSHMTKTFVAIAGETPARFRRTRRLELEKAPL</sequence>
<dbReference type="InterPro" id="IPR018060">
    <property type="entry name" value="HTH_AraC"/>
</dbReference>
<dbReference type="InterPro" id="IPR009057">
    <property type="entry name" value="Homeodomain-like_sf"/>
</dbReference>
<keyword evidence="6" id="KW-1185">Reference proteome</keyword>
<dbReference type="Pfam" id="PF12833">
    <property type="entry name" value="HTH_18"/>
    <property type="match status" value="1"/>
</dbReference>
<keyword evidence="2" id="KW-0238">DNA-binding</keyword>
<evidence type="ECO:0000259" key="4">
    <source>
        <dbReference type="PROSITE" id="PS01124"/>
    </source>
</evidence>
<name>A0AAW4FQH1_9HYPH</name>
<reference evidence="5 6" key="1">
    <citation type="submission" date="2020-01" db="EMBL/GenBank/DDBJ databases">
        <title>Draft genome assembly of Ensifer adhaerens T173.</title>
        <authorList>
            <person name="Craig J.E."/>
            <person name="Stinchcombe J.R."/>
        </authorList>
    </citation>
    <scope>NUCLEOTIDE SEQUENCE [LARGE SCALE GENOMIC DNA]</scope>
    <source>
        <strain evidence="5 6">T173</strain>
    </source>
</reference>
<dbReference type="Gene3D" id="1.10.10.60">
    <property type="entry name" value="Homeodomain-like"/>
    <property type="match status" value="2"/>
</dbReference>
<dbReference type="EMBL" id="WXFA01000017">
    <property type="protein sequence ID" value="MBM3093568.1"/>
    <property type="molecule type" value="Genomic_DNA"/>
</dbReference>
<proteinExistence type="predicted"/>
<dbReference type="PANTHER" id="PTHR46796">
    <property type="entry name" value="HTH-TYPE TRANSCRIPTIONAL ACTIVATOR RHAS-RELATED"/>
    <property type="match status" value="1"/>
</dbReference>
<dbReference type="PANTHER" id="PTHR46796:SF14">
    <property type="entry name" value="TRANSCRIPTIONAL REGULATORY PROTEIN"/>
    <property type="match status" value="1"/>
</dbReference>
<gene>
    <name evidence="5" type="ORF">GFB56_22675</name>
</gene>
<dbReference type="InterPro" id="IPR050204">
    <property type="entry name" value="AraC_XylS_family_regulators"/>
</dbReference>
<comment type="caution">
    <text evidence="5">The sequence shown here is derived from an EMBL/GenBank/DDBJ whole genome shotgun (WGS) entry which is preliminary data.</text>
</comment>
<dbReference type="AlphaFoldDB" id="A0AAW4FQH1"/>
<dbReference type="GO" id="GO:0043565">
    <property type="term" value="F:sequence-specific DNA binding"/>
    <property type="evidence" value="ECO:0007669"/>
    <property type="project" value="InterPro"/>
</dbReference>